<dbReference type="PANTHER" id="PTHR12658:SF0">
    <property type="entry name" value="TUBULIN-SPECIFIC CHAPERONE D"/>
    <property type="match status" value="1"/>
</dbReference>
<evidence type="ECO:0000313" key="6">
    <source>
        <dbReference type="Proteomes" id="UP000008370"/>
    </source>
</evidence>
<dbReference type="InterPro" id="IPR021133">
    <property type="entry name" value="HEAT_type_2"/>
</dbReference>
<dbReference type="KEGG" id="pco:PHACADRAFT_188982"/>
<protein>
    <submittedName>
        <fullName evidence="5">Uncharacterized protein</fullName>
    </submittedName>
</protein>
<proteinExistence type="predicted"/>
<dbReference type="GO" id="GO:0000226">
    <property type="term" value="P:microtubule cytoskeleton organization"/>
    <property type="evidence" value="ECO:0007669"/>
    <property type="project" value="TreeGrafter"/>
</dbReference>
<gene>
    <name evidence="5" type="ORF">PHACADRAFT_188982</name>
</gene>
<accession>K5UHS2</accession>
<organism evidence="5 6">
    <name type="scientific">Phanerochaete carnosa (strain HHB-10118-sp)</name>
    <name type="common">White-rot fungus</name>
    <name type="synonym">Peniophora carnosa</name>
    <dbReference type="NCBI Taxonomy" id="650164"/>
    <lineage>
        <taxon>Eukaryota</taxon>
        <taxon>Fungi</taxon>
        <taxon>Dikarya</taxon>
        <taxon>Basidiomycota</taxon>
        <taxon>Agaricomycotina</taxon>
        <taxon>Agaricomycetes</taxon>
        <taxon>Polyporales</taxon>
        <taxon>Phanerochaetaceae</taxon>
        <taxon>Phanerochaete</taxon>
    </lineage>
</organism>
<evidence type="ECO:0000256" key="2">
    <source>
        <dbReference type="PROSITE-ProRule" id="PRU00103"/>
    </source>
</evidence>
<dbReference type="InterPro" id="IPR011989">
    <property type="entry name" value="ARM-like"/>
</dbReference>
<dbReference type="Pfam" id="PF23579">
    <property type="entry name" value="ARM_TBCD"/>
    <property type="match status" value="1"/>
</dbReference>
<dbReference type="AlphaFoldDB" id="K5UHS2"/>
<dbReference type="HOGENOM" id="CLU_003043_0_1_1"/>
<dbReference type="RefSeq" id="XP_007402375.1">
    <property type="nucleotide sequence ID" value="XM_007402313.1"/>
</dbReference>
<dbReference type="InterPro" id="IPR016024">
    <property type="entry name" value="ARM-type_fold"/>
</dbReference>
<dbReference type="GO" id="GO:0005096">
    <property type="term" value="F:GTPase activator activity"/>
    <property type="evidence" value="ECO:0007669"/>
    <property type="project" value="InterPro"/>
</dbReference>
<dbReference type="GO" id="GO:0007023">
    <property type="term" value="P:post-chaperonin tubulin folding pathway"/>
    <property type="evidence" value="ECO:0007669"/>
    <property type="project" value="InterPro"/>
</dbReference>
<dbReference type="InParanoid" id="K5UHS2"/>
<dbReference type="STRING" id="650164.K5UHS2"/>
<evidence type="ECO:0000259" key="4">
    <source>
        <dbReference type="Pfam" id="PF25767"/>
    </source>
</evidence>
<feature type="domain" description="Tubulin-folding cofactor D C-terminal" evidence="3">
    <location>
        <begin position="869"/>
        <end position="1065"/>
    </location>
</feature>
<keyword evidence="1" id="KW-0143">Chaperone</keyword>
<reference evidence="5 6" key="1">
    <citation type="journal article" date="2012" name="BMC Genomics">
        <title>Comparative genomics of the white-rot fungi, Phanerochaete carnosa and P. chrysosporium, to elucidate the genetic basis of the distinct wood types they colonize.</title>
        <authorList>
            <person name="Suzuki H."/>
            <person name="MacDonald J."/>
            <person name="Syed K."/>
            <person name="Salamov A."/>
            <person name="Hori C."/>
            <person name="Aerts A."/>
            <person name="Henrissat B."/>
            <person name="Wiebenga A."/>
            <person name="vanKuyk P.A."/>
            <person name="Barry K."/>
            <person name="Lindquist E."/>
            <person name="LaButti K."/>
            <person name="Lapidus A."/>
            <person name="Lucas S."/>
            <person name="Coutinho P."/>
            <person name="Gong Y."/>
            <person name="Samejima M."/>
            <person name="Mahadevan R."/>
            <person name="Abou-Zaid M."/>
            <person name="de Vries R.P."/>
            <person name="Igarashi K."/>
            <person name="Yadav J.S."/>
            <person name="Grigoriev I.V."/>
            <person name="Master E.R."/>
        </authorList>
    </citation>
    <scope>NUCLEOTIDE SEQUENCE [LARGE SCALE GENOMIC DNA]</scope>
    <source>
        <strain evidence="5 6">HHB-10118-sp</strain>
    </source>
</reference>
<dbReference type="EMBL" id="JH930563">
    <property type="protein sequence ID" value="EKM49076.1"/>
    <property type="molecule type" value="Genomic_DNA"/>
</dbReference>
<evidence type="ECO:0000256" key="1">
    <source>
        <dbReference type="ARBA" id="ARBA00023186"/>
    </source>
</evidence>
<dbReference type="GO" id="GO:0007021">
    <property type="term" value="P:tubulin complex assembly"/>
    <property type="evidence" value="ECO:0007669"/>
    <property type="project" value="InterPro"/>
</dbReference>
<dbReference type="GO" id="GO:0048487">
    <property type="term" value="F:beta-tubulin binding"/>
    <property type="evidence" value="ECO:0007669"/>
    <property type="project" value="InterPro"/>
</dbReference>
<dbReference type="Pfam" id="PF25767">
    <property type="entry name" value="ARM_TBCD_2nd"/>
    <property type="match status" value="1"/>
</dbReference>
<dbReference type="FunCoup" id="K5UHS2">
    <property type="interactions" value="430"/>
</dbReference>
<dbReference type="Pfam" id="PF12612">
    <property type="entry name" value="TFCD_C"/>
    <property type="match status" value="1"/>
</dbReference>
<dbReference type="Gene3D" id="1.25.10.10">
    <property type="entry name" value="Leucine-rich Repeat Variant"/>
    <property type="match status" value="2"/>
</dbReference>
<sequence>MEEGQLDDGVFATFEKYEEFSEAQNTFLKLCIVDSTGDESNDADRLLRKLSMILDEYQEQSYLLDPFLERLVSPIVERLKLSIINWSSSWNFQNSENLGRIAALLYNYVKSRGFKTITRFFPHEIDDLTIALSFLVNNKKLADDQEQWPLRYIMLLWLSLICMLPFDLAQFDEPENVGKTASDLELTARSYLNKAGIEREGAAILLARLYARRDTNVRFPAFLEWATEALKNSDAIFLPQSVGTLQVICDLVKTSSTSQVFPHAPLLRDISRTVEGNKVLMSNILVRKFRIKLISRVLLRLLPPRRRAGMKRGKALMSTTEQINIEEDDVDVDVPEELEDTLESLLDALQDKDTVVRYSSAKAVARISERLPSDFVEQILQPVLALFSIHSLGAASLYDMPSIAESTWHGACLACAEMARRGLVADSRLKELIDWMRKALYFDIRKGAHSVGSSVRDSASYVLWSLARAQSVAALSPFADELAQTLVTITVFDREVHIRRAASAAFQEFVGRTSLFPHGIDVLRKTDFYAVGIRRNAFLVAAPEVAEHEVYRSVLIRHLLTVTLRHWDPNMRRLGAKSLREICQLDLWTLGPSCADEATIFLDSVDSGDIHGALWVLAELADAYQTGGAEEQALVQLRKIFGYLANLSQTIVQSYRNELITAAACEVIANSITSAEVETSNSKSGPQWRSILEFSLKSNSAVVQEAVAHAMARVSQLVDCSDYVQRFVREGKSASPATQQNACRVLGVLDYSTHEHGLLPAVKFLVANVEKSTGTKNVEARRNAYQSLPQILANVVSRLNKFLQPETVRSMFDALLSGLEDYTMDERGDVGSWIRIACVRGLASTIELLLKNAPGILHFEQYLPPAKFHDAIGGIFKQGVERLDNVRQQAGEQVARLLSLSRPELPNGDQWVVRNGRLMRDLFMRDKEEVNWNDGSRLFPKVVQLLAIPEYRHAILSGLVLSVSSRTDSTQRPVSQALAAYARTLTVESVEEGYDLRGLATDLLAQAKGNLTSNSIVIPVLQTSSVLLEAEAFERLYDDYEGLKSLRYLLSISSKGVAKFKNVQRVAASMRIVVNLLCVPHLRKISAEQLTVFLGHQYPKVRVDTAECLYMVLQSKDLGIDTEEVEEVLLETEWSSEDVTTIQAKAEQCTLVLAAPADEA</sequence>
<feature type="repeat" description="HEAT" evidence="2">
    <location>
        <begin position="341"/>
        <end position="378"/>
    </location>
</feature>
<dbReference type="PANTHER" id="PTHR12658">
    <property type="entry name" value="BETA-TUBULIN COFACTOR D"/>
    <property type="match status" value="1"/>
</dbReference>
<name>K5UHS2_PHACS</name>
<evidence type="ECO:0000313" key="5">
    <source>
        <dbReference type="EMBL" id="EKM49076.1"/>
    </source>
</evidence>
<dbReference type="GeneID" id="18910523"/>
<keyword evidence="6" id="KW-1185">Reference proteome</keyword>
<dbReference type="OrthoDB" id="1735853at2759"/>
<dbReference type="SUPFAM" id="SSF48371">
    <property type="entry name" value="ARM repeat"/>
    <property type="match status" value="2"/>
</dbReference>
<evidence type="ECO:0000259" key="3">
    <source>
        <dbReference type="Pfam" id="PF12612"/>
    </source>
</evidence>
<dbReference type="Proteomes" id="UP000008370">
    <property type="component" value="Unassembled WGS sequence"/>
</dbReference>
<dbReference type="InterPro" id="IPR058033">
    <property type="entry name" value="ARM_TBCD_2nd"/>
</dbReference>
<dbReference type="InterPro" id="IPR033162">
    <property type="entry name" value="TBCD"/>
</dbReference>
<dbReference type="InterPro" id="IPR022577">
    <property type="entry name" value="TBCD_C"/>
</dbReference>
<feature type="domain" description="Tubulin-folding cofactor D ARM repeats" evidence="4">
    <location>
        <begin position="317"/>
        <end position="520"/>
    </location>
</feature>
<dbReference type="PROSITE" id="PS50077">
    <property type="entry name" value="HEAT_REPEAT"/>
    <property type="match status" value="1"/>
</dbReference>